<organism evidence="1 2">
    <name type="scientific">Naganishia onofrii</name>
    <dbReference type="NCBI Taxonomy" id="1851511"/>
    <lineage>
        <taxon>Eukaryota</taxon>
        <taxon>Fungi</taxon>
        <taxon>Dikarya</taxon>
        <taxon>Basidiomycota</taxon>
        <taxon>Agaricomycotina</taxon>
        <taxon>Tremellomycetes</taxon>
        <taxon>Filobasidiales</taxon>
        <taxon>Filobasidiaceae</taxon>
        <taxon>Naganishia</taxon>
    </lineage>
</organism>
<keyword evidence="2" id="KW-1185">Reference proteome</keyword>
<comment type="caution">
    <text evidence="1">The sequence shown here is derived from an EMBL/GenBank/DDBJ whole genome shotgun (WGS) entry which is preliminary data.</text>
</comment>
<gene>
    <name evidence="1" type="ORF">QFC24_004869</name>
</gene>
<accession>A0ACC2XAZ4</accession>
<dbReference type="EMBL" id="JASBWV010000018">
    <property type="protein sequence ID" value="KAJ9121195.1"/>
    <property type="molecule type" value="Genomic_DNA"/>
</dbReference>
<sequence length="183" mass="20023">MLHEPMNTLYNHPLRQPSTPTTTTNDGKSVTLLPEPTPSGPTAEDIAKVIKEHEEKEAAARKRKAGATADTKDGKKTGAENAVKEQEKDGSLSLKASSTPSKTTTMATGGQHRRYALHRGIFMMRQRELRAREQGVQAKEKSKGASVMRVCGLRLFFRVSRVCVVVFFLFSLACCGTVCSTRG</sequence>
<evidence type="ECO:0000313" key="1">
    <source>
        <dbReference type="EMBL" id="KAJ9121195.1"/>
    </source>
</evidence>
<name>A0ACC2XAZ4_9TREE</name>
<dbReference type="Proteomes" id="UP001234202">
    <property type="component" value="Unassembled WGS sequence"/>
</dbReference>
<proteinExistence type="predicted"/>
<reference evidence="1" key="1">
    <citation type="submission" date="2023-04" db="EMBL/GenBank/DDBJ databases">
        <title>Draft Genome sequencing of Naganishia species isolated from polar environments using Oxford Nanopore Technology.</title>
        <authorList>
            <person name="Leo P."/>
            <person name="Venkateswaran K."/>
        </authorList>
    </citation>
    <scope>NUCLEOTIDE SEQUENCE</scope>
    <source>
        <strain evidence="1">DBVPG 5303</strain>
    </source>
</reference>
<evidence type="ECO:0000313" key="2">
    <source>
        <dbReference type="Proteomes" id="UP001234202"/>
    </source>
</evidence>
<protein>
    <submittedName>
        <fullName evidence="1">Uncharacterized protein</fullName>
    </submittedName>
</protein>